<evidence type="ECO:0000256" key="1">
    <source>
        <dbReference type="SAM" id="MobiDB-lite"/>
    </source>
</evidence>
<dbReference type="AlphaFoldDB" id="A0A0N5AMJ2"/>
<name>A0A0N5AMJ2_9BILA</name>
<evidence type="ECO:0000313" key="2">
    <source>
        <dbReference type="Proteomes" id="UP000046393"/>
    </source>
</evidence>
<feature type="compositionally biased region" description="Basic residues" evidence="1">
    <location>
        <begin position="1"/>
        <end position="11"/>
    </location>
</feature>
<dbReference type="WBParaSite" id="SMUV_0000580001-mRNA-1">
    <property type="protein sequence ID" value="SMUV_0000580001-mRNA-1"/>
    <property type="gene ID" value="SMUV_0000580001"/>
</dbReference>
<accession>A0A0N5AMJ2</accession>
<evidence type="ECO:0000313" key="3">
    <source>
        <dbReference type="WBParaSite" id="SMUV_0000580001-mRNA-1"/>
    </source>
</evidence>
<feature type="region of interest" description="Disordered" evidence="1">
    <location>
        <begin position="1"/>
        <end position="56"/>
    </location>
</feature>
<proteinExistence type="predicted"/>
<feature type="compositionally biased region" description="Basic residues" evidence="1">
    <location>
        <begin position="20"/>
        <end position="47"/>
    </location>
</feature>
<keyword evidence="2" id="KW-1185">Reference proteome</keyword>
<organism evidence="2 3">
    <name type="scientific">Syphacia muris</name>
    <dbReference type="NCBI Taxonomy" id="451379"/>
    <lineage>
        <taxon>Eukaryota</taxon>
        <taxon>Metazoa</taxon>
        <taxon>Ecdysozoa</taxon>
        <taxon>Nematoda</taxon>
        <taxon>Chromadorea</taxon>
        <taxon>Rhabditida</taxon>
        <taxon>Spirurina</taxon>
        <taxon>Oxyuridomorpha</taxon>
        <taxon>Oxyuroidea</taxon>
        <taxon>Oxyuridae</taxon>
        <taxon>Syphacia</taxon>
    </lineage>
</organism>
<sequence>MGRERKRRSRRSSVSVEYWRHKRPRNSSERHRRNESRNERARRRSRDKKNSMRNTGWQEAGLVSAFL</sequence>
<reference evidence="3" key="1">
    <citation type="submission" date="2017-02" db="UniProtKB">
        <authorList>
            <consortium name="WormBaseParasite"/>
        </authorList>
    </citation>
    <scope>IDENTIFICATION</scope>
</reference>
<dbReference type="Proteomes" id="UP000046393">
    <property type="component" value="Unplaced"/>
</dbReference>
<protein>
    <submittedName>
        <fullName evidence="3">BZIP domain-containing protein</fullName>
    </submittedName>
</protein>